<evidence type="ECO:0000313" key="3">
    <source>
        <dbReference type="Proteomes" id="UP000054516"/>
    </source>
</evidence>
<protein>
    <submittedName>
        <fullName evidence="2">Putative carbohydrate binding domain protein</fullName>
    </submittedName>
</protein>
<evidence type="ECO:0000256" key="1">
    <source>
        <dbReference type="SAM" id="MobiDB-lite"/>
    </source>
</evidence>
<accession>A0A1W2TGA6</accession>
<proteinExistence type="predicted"/>
<dbReference type="AlphaFoldDB" id="A0A1W2TGA6"/>
<keyword evidence="3" id="KW-1185">Reference proteome</keyword>
<gene>
    <name evidence="2" type="ORF">SAMD00023353_2500050</name>
</gene>
<dbReference type="EMBL" id="DF977470">
    <property type="protein sequence ID" value="GAP87121.1"/>
    <property type="molecule type" value="Genomic_DNA"/>
</dbReference>
<reference evidence="2" key="1">
    <citation type="submission" date="2016-03" db="EMBL/GenBank/DDBJ databases">
        <title>Draft genome sequence of Rosellinia necatrix.</title>
        <authorList>
            <person name="Kanematsu S."/>
        </authorList>
    </citation>
    <scope>NUCLEOTIDE SEQUENCE [LARGE SCALE GENOMIC DNA]</scope>
    <source>
        <strain evidence="2">W97</strain>
    </source>
</reference>
<name>A0A1W2TGA6_ROSNE</name>
<dbReference type="Proteomes" id="UP000054516">
    <property type="component" value="Unassembled WGS sequence"/>
</dbReference>
<evidence type="ECO:0000313" key="2">
    <source>
        <dbReference type="EMBL" id="GAP87121.1"/>
    </source>
</evidence>
<organism evidence="2">
    <name type="scientific">Rosellinia necatrix</name>
    <name type="common">White root-rot fungus</name>
    <dbReference type="NCBI Taxonomy" id="77044"/>
    <lineage>
        <taxon>Eukaryota</taxon>
        <taxon>Fungi</taxon>
        <taxon>Dikarya</taxon>
        <taxon>Ascomycota</taxon>
        <taxon>Pezizomycotina</taxon>
        <taxon>Sordariomycetes</taxon>
        <taxon>Xylariomycetidae</taxon>
        <taxon>Xylariales</taxon>
        <taxon>Xylariaceae</taxon>
        <taxon>Rosellinia</taxon>
    </lineage>
</organism>
<feature type="region of interest" description="Disordered" evidence="1">
    <location>
        <begin position="1"/>
        <end position="29"/>
    </location>
</feature>
<sequence>MSTIVPGIFAGASPSRGSGKPTGSGTVAVGVPKVPDTELVGCKQTINLETKSGDTSSYEAIPGQTTTFTMPPGQYKVWASRLQTADQTVMADAFVSPTDIEVKTGETTSLTVAYGPVKRGGYLDVTVGQLSPPLAGEVIRIRFGLPSGGGHTITFSPNNHTSRFRALIGSTYVVESDLGLNNTKYASRQTVTISDKLTVLHIEDNNIKPELVDTSEFVSMGINVTSGVSFKDKSIALRLESTDYTEMKYVYTKDVAAESGTTALGMPVAPGEYKVGATGFSKDGITYCAQVADKIVVKPDGSSELDVVIRPELHGPE</sequence>